<dbReference type="RefSeq" id="WP_170213140.1">
    <property type="nucleotide sequence ID" value="NZ_BONH01000022.1"/>
</dbReference>
<keyword evidence="2" id="KW-1185">Reference proteome</keyword>
<evidence type="ECO:0000313" key="1">
    <source>
        <dbReference type="EMBL" id="GIF99639.1"/>
    </source>
</evidence>
<evidence type="ECO:0000313" key="2">
    <source>
        <dbReference type="Proteomes" id="UP000659904"/>
    </source>
</evidence>
<name>A0A8J3KQT4_9ACTN</name>
<gene>
    <name evidence="1" type="ORF">Cci01nite_47330</name>
</gene>
<sequence length="96" mass="9288">MSRRDRGSATAELAVALPAVVLLLVTGIGAVAAVTVKLGCVAAARDAALTAARGGGASGGASVNVTGDTVTATVRRSIRVTELTCTATAAREPGAP</sequence>
<protein>
    <recommendedName>
        <fullName evidence="3">TadE-like protein</fullName>
    </recommendedName>
</protein>
<evidence type="ECO:0008006" key="3">
    <source>
        <dbReference type="Google" id="ProtNLM"/>
    </source>
</evidence>
<comment type="caution">
    <text evidence="1">The sequence shown here is derived from an EMBL/GenBank/DDBJ whole genome shotgun (WGS) entry which is preliminary data.</text>
</comment>
<dbReference type="EMBL" id="BONH01000022">
    <property type="protein sequence ID" value="GIF99639.1"/>
    <property type="molecule type" value="Genomic_DNA"/>
</dbReference>
<proteinExistence type="predicted"/>
<dbReference type="AlphaFoldDB" id="A0A8J3KQT4"/>
<accession>A0A8J3KQT4</accession>
<reference evidence="1 2" key="1">
    <citation type="submission" date="2021-01" db="EMBL/GenBank/DDBJ databases">
        <title>Whole genome shotgun sequence of Catellatospora citrea NBRC 14495.</title>
        <authorList>
            <person name="Komaki H."/>
            <person name="Tamura T."/>
        </authorList>
    </citation>
    <scope>NUCLEOTIDE SEQUENCE [LARGE SCALE GENOMIC DNA]</scope>
    <source>
        <strain evidence="1 2">NBRC 14495</strain>
    </source>
</reference>
<organism evidence="1 2">
    <name type="scientific">Catellatospora citrea</name>
    <dbReference type="NCBI Taxonomy" id="53366"/>
    <lineage>
        <taxon>Bacteria</taxon>
        <taxon>Bacillati</taxon>
        <taxon>Actinomycetota</taxon>
        <taxon>Actinomycetes</taxon>
        <taxon>Micromonosporales</taxon>
        <taxon>Micromonosporaceae</taxon>
        <taxon>Catellatospora</taxon>
    </lineage>
</organism>
<dbReference type="Proteomes" id="UP000659904">
    <property type="component" value="Unassembled WGS sequence"/>
</dbReference>